<dbReference type="SUPFAM" id="SSF53448">
    <property type="entry name" value="Nucleotide-diphospho-sugar transferases"/>
    <property type="match status" value="1"/>
</dbReference>
<comment type="similarity">
    <text evidence="2 10">Belongs to the glucose-1-phosphate thymidylyltransferase family.</text>
</comment>
<accession>A0A7W9DB65</accession>
<evidence type="ECO:0000256" key="7">
    <source>
        <dbReference type="ARBA" id="ARBA00022723"/>
    </source>
</evidence>
<dbReference type="GO" id="GO:0008879">
    <property type="term" value="F:glucose-1-phosphate thymidylyltransferase activity"/>
    <property type="evidence" value="ECO:0007669"/>
    <property type="project" value="UniProtKB-EC"/>
</dbReference>
<comment type="function">
    <text evidence="10">Catalyzes the formation of dTDP-glucose, from dTTP and glucose 1-phosphate, as well as its pyrophosphorolysis.</text>
</comment>
<evidence type="ECO:0000256" key="2">
    <source>
        <dbReference type="ARBA" id="ARBA00010480"/>
    </source>
</evidence>
<evidence type="ECO:0000256" key="10">
    <source>
        <dbReference type="RuleBase" id="RU003706"/>
    </source>
</evidence>
<dbReference type="GO" id="GO:0046872">
    <property type="term" value="F:metal ion binding"/>
    <property type="evidence" value="ECO:0007669"/>
    <property type="project" value="UniProtKB-KW"/>
</dbReference>
<protein>
    <recommendedName>
        <fullName evidence="4 10">Glucose-1-phosphate thymidylyltransferase</fullName>
        <ecNumber evidence="3 10">2.7.7.24</ecNumber>
    </recommendedName>
</protein>
<dbReference type="InterPro" id="IPR005835">
    <property type="entry name" value="NTP_transferase_dom"/>
</dbReference>
<evidence type="ECO:0000256" key="3">
    <source>
        <dbReference type="ARBA" id="ARBA00012461"/>
    </source>
</evidence>
<keyword evidence="8 10" id="KW-0460">Magnesium</keyword>
<comment type="caution">
    <text evidence="12">The sequence shown here is derived from an EMBL/GenBank/DDBJ whole genome shotgun (WGS) entry which is preliminary data.</text>
</comment>
<evidence type="ECO:0000256" key="8">
    <source>
        <dbReference type="ARBA" id="ARBA00022842"/>
    </source>
</evidence>
<dbReference type="Proteomes" id="UP000523863">
    <property type="component" value="Unassembled WGS sequence"/>
</dbReference>
<evidence type="ECO:0000256" key="4">
    <source>
        <dbReference type="ARBA" id="ARBA00017654"/>
    </source>
</evidence>
<keyword evidence="7 10" id="KW-0479">Metal-binding</keyword>
<name>A0A7W9DB65_9MICC</name>
<gene>
    <name evidence="12" type="ORF">BKA12_001299</name>
</gene>
<dbReference type="NCBIfam" id="TIGR01207">
    <property type="entry name" value="rmlA"/>
    <property type="match status" value="1"/>
</dbReference>
<organism evidence="12 13">
    <name type="scientific">Neomicrococcus lactis</name>
    <dbReference type="NCBI Taxonomy" id="732241"/>
    <lineage>
        <taxon>Bacteria</taxon>
        <taxon>Bacillati</taxon>
        <taxon>Actinomycetota</taxon>
        <taxon>Actinomycetes</taxon>
        <taxon>Micrococcales</taxon>
        <taxon>Micrococcaceae</taxon>
        <taxon>Neomicrococcus</taxon>
    </lineage>
</organism>
<dbReference type="EMBL" id="JACHBL010000001">
    <property type="protein sequence ID" value="MBB5598219.1"/>
    <property type="molecule type" value="Genomic_DNA"/>
</dbReference>
<evidence type="ECO:0000256" key="5">
    <source>
        <dbReference type="ARBA" id="ARBA00022679"/>
    </source>
</evidence>
<comment type="cofactor">
    <cofactor evidence="1">
        <name>Mg(2+)</name>
        <dbReference type="ChEBI" id="CHEBI:18420"/>
    </cofactor>
</comment>
<evidence type="ECO:0000313" key="13">
    <source>
        <dbReference type="Proteomes" id="UP000523863"/>
    </source>
</evidence>
<dbReference type="Gene3D" id="3.90.550.10">
    <property type="entry name" value="Spore Coat Polysaccharide Biosynthesis Protein SpsA, Chain A"/>
    <property type="match status" value="1"/>
</dbReference>
<dbReference type="AlphaFoldDB" id="A0A7W9DB65"/>
<evidence type="ECO:0000256" key="9">
    <source>
        <dbReference type="ARBA" id="ARBA00049336"/>
    </source>
</evidence>
<reference evidence="12 13" key="1">
    <citation type="submission" date="2020-08" db="EMBL/GenBank/DDBJ databases">
        <title>Sequencing the genomes of 1000 actinobacteria strains.</title>
        <authorList>
            <person name="Klenk H.-P."/>
        </authorList>
    </citation>
    <scope>NUCLEOTIDE SEQUENCE [LARGE SCALE GENOMIC DNA]</scope>
    <source>
        <strain evidence="12 13">DSM 23694</strain>
    </source>
</reference>
<evidence type="ECO:0000256" key="1">
    <source>
        <dbReference type="ARBA" id="ARBA00001946"/>
    </source>
</evidence>
<proteinExistence type="inferred from homology"/>
<dbReference type="Pfam" id="PF00483">
    <property type="entry name" value="NTP_transferase"/>
    <property type="match status" value="1"/>
</dbReference>
<dbReference type="RefSeq" id="WP_183641620.1">
    <property type="nucleotide sequence ID" value="NZ_JACHBL010000001.1"/>
</dbReference>
<keyword evidence="6 10" id="KW-0548">Nucleotidyltransferase</keyword>
<evidence type="ECO:0000313" key="12">
    <source>
        <dbReference type="EMBL" id="MBB5598219.1"/>
    </source>
</evidence>
<comment type="catalytic activity">
    <reaction evidence="9 10">
        <text>dTTP + alpha-D-glucose 1-phosphate + H(+) = dTDP-alpha-D-glucose + diphosphate</text>
        <dbReference type="Rhea" id="RHEA:15225"/>
        <dbReference type="ChEBI" id="CHEBI:15378"/>
        <dbReference type="ChEBI" id="CHEBI:33019"/>
        <dbReference type="ChEBI" id="CHEBI:37568"/>
        <dbReference type="ChEBI" id="CHEBI:57477"/>
        <dbReference type="ChEBI" id="CHEBI:58601"/>
        <dbReference type="EC" id="2.7.7.24"/>
    </reaction>
</comment>
<keyword evidence="5 10" id="KW-0808">Transferase</keyword>
<sequence length="294" mass="32235">MKGIILAGGSGTRLHPITQGISKQLVPVYDKPMIYYPLSTLLLAGIREILIITTPHDAPQFQRLLGDGSQFGVSFSYVQQPSPDGLAQAFVLGRDFIGDDKVALVLGDNVFYGPGMGTQLTKNVDVDGAAIFGYWVKNPRAYGVVEFDANGKAISLEEKPAEPKSSYAVPGLYFYDNEVVDIAQSLKPSARGELEITDVNRTYLERKKLSVTLFPRGTAWLDTGTIDDLNDASTFIRTIEHRQGLKIGAPEEIAWRQGFLSDAELAERAEKLVKSGYGSYLLQLLDIDRSLSVD</sequence>
<keyword evidence="13" id="KW-1185">Reference proteome</keyword>
<dbReference type="CDD" id="cd02538">
    <property type="entry name" value="G1P_TT_short"/>
    <property type="match status" value="1"/>
</dbReference>
<dbReference type="InterPro" id="IPR029044">
    <property type="entry name" value="Nucleotide-diphossugar_trans"/>
</dbReference>
<evidence type="ECO:0000259" key="11">
    <source>
        <dbReference type="Pfam" id="PF00483"/>
    </source>
</evidence>
<dbReference type="FunFam" id="3.90.550.10:FF:000023">
    <property type="entry name" value="Glucose-1-phosphate thymidylyltransferase"/>
    <property type="match status" value="1"/>
</dbReference>
<feature type="domain" description="Nucleotidyl transferase" evidence="11">
    <location>
        <begin position="2"/>
        <end position="237"/>
    </location>
</feature>
<dbReference type="PANTHER" id="PTHR43532:SF1">
    <property type="entry name" value="GLUCOSE-1-PHOSPHATE THYMIDYLYLTRANSFERASE 1"/>
    <property type="match status" value="1"/>
</dbReference>
<dbReference type="GO" id="GO:0019318">
    <property type="term" value="P:hexose metabolic process"/>
    <property type="evidence" value="ECO:0007669"/>
    <property type="project" value="UniProtKB-ARBA"/>
</dbReference>
<dbReference type="GO" id="GO:0000271">
    <property type="term" value="P:polysaccharide biosynthetic process"/>
    <property type="evidence" value="ECO:0007669"/>
    <property type="project" value="UniProtKB-ARBA"/>
</dbReference>
<dbReference type="InterPro" id="IPR005907">
    <property type="entry name" value="G1P_thy_trans_s"/>
</dbReference>
<dbReference type="EC" id="2.7.7.24" evidence="3 10"/>
<dbReference type="PANTHER" id="PTHR43532">
    <property type="entry name" value="GLUCOSE-1-PHOSPHATE THYMIDYLYLTRANSFERASE"/>
    <property type="match status" value="1"/>
</dbReference>
<evidence type="ECO:0000256" key="6">
    <source>
        <dbReference type="ARBA" id="ARBA00022695"/>
    </source>
</evidence>